<dbReference type="GO" id="GO:0003676">
    <property type="term" value="F:nucleic acid binding"/>
    <property type="evidence" value="ECO:0007669"/>
    <property type="project" value="InterPro"/>
</dbReference>
<accession>A0A9D3SG38</accession>
<dbReference type="SUPFAM" id="SSF53098">
    <property type="entry name" value="Ribonuclease H-like"/>
    <property type="match status" value="1"/>
</dbReference>
<dbReference type="InterPro" id="IPR002562">
    <property type="entry name" value="3'-5'_exonuclease_dom"/>
</dbReference>
<dbReference type="FunFam" id="3.30.420.10:FF:000074">
    <property type="entry name" value="exonuclease mut-7 homolog isoform X2"/>
    <property type="match status" value="1"/>
</dbReference>
<dbReference type="Proteomes" id="UP000824219">
    <property type="component" value="Linkage Group LG16"/>
</dbReference>
<sequence length="937" mass="107111">MNQTSSSIGDDVAILREQLCELWSRKDLEELRRQAVFGFSQFCSPLAGLLTLLDGCPSVQKSRSITLTQFLLTEFVRWRCGQARGSLKELEDEEEKRNLQLRAIELTASQPGCMELLLEIFELKNLEKNLLLEHVALLQNSACFREAAMLGMKLELQKELNMEQMCVPLILMDKLTMAEAYVQDHADLQERLILLLDSWCGPDFNLEKVHRQFPCLSLSKHQTDQIQPKLLVRHVFRLMEKFSIDPGLCVNAVYKRKLDSLRFLMYKRFGEKNMSEENWRDHVQVTVDGSVDLQVVLVELLVKYCGLETAAQWAKHYSVPRDRLPFGVWDTMETLSSSQLEINEVCSPLDLWLTPPSHQLHFYQLPLDRQQVHMVENVEQLELCRDSVLQAGHVVGVDMEWRARFGTVSTQSISLIQLAVKERVFLLDLCAPGLRHHSLTVSFIRVLLTNTSVLKLGYGMSGDLRSLVATWPELKEQPLEFKGVLDLLHVHQQLQRCWRGRAGPRPVEVNEGPVEKGLSLLVQQVLGKPLDKTEQLSNWERRPLRTGQVRYAAIDAYCLLDVYLTLSEDPKAFGLPDDLRSIKPSPSTKSDSDKKNKEKKKQRARPSASGGVGDEDGCVRVNGQQHRDSITPQELRVVCDNMLQGLGRYLRCVGVDVLMLDNTDDHKVAAEIARKEGRIILTSGQPFQTLRSQVSEGRCLTLDCSEKARDQAVRVLKHFNVHLTPSDIFSRCQACNNDEYLKLPREDMTQMMNRRGLMQVDRSETRCDPQVDRSETRCDPQVDRSETRCDPQVDRSETRCDPQVDRSETRCDPQVDRSETRCDPQVDRSETRCDPQVYSNRWRPLDGPVFTPNCRWAPRSALDPHSCRFGGGAEVQLETVPPGLFARIPEYFICTHCGKVFWEGTHFDRALAQFQDILNLSDDHTTSRKNRTQSSEV</sequence>
<evidence type="ECO:0000313" key="4">
    <source>
        <dbReference type="Proteomes" id="UP000824219"/>
    </source>
</evidence>
<evidence type="ECO:0000259" key="2">
    <source>
        <dbReference type="SMART" id="SM00474"/>
    </source>
</evidence>
<feature type="region of interest" description="Disordered" evidence="1">
    <location>
        <begin position="575"/>
        <end position="620"/>
    </location>
</feature>
<feature type="region of interest" description="Disordered" evidence="1">
    <location>
        <begin position="768"/>
        <end position="823"/>
    </location>
</feature>
<dbReference type="Pfam" id="PF01927">
    <property type="entry name" value="Mut7-C"/>
    <property type="match status" value="2"/>
</dbReference>
<dbReference type="InterPro" id="IPR012337">
    <property type="entry name" value="RNaseH-like_sf"/>
</dbReference>
<reference evidence="3 4" key="1">
    <citation type="submission" date="2021-06" db="EMBL/GenBank/DDBJ databases">
        <title>Chromosome-level genome assembly of the red-tail catfish (Hemibagrus wyckioides).</title>
        <authorList>
            <person name="Shao F."/>
        </authorList>
    </citation>
    <scope>NUCLEOTIDE SEQUENCE [LARGE SCALE GENOMIC DNA]</scope>
    <source>
        <strain evidence="3">EC202008001</strain>
        <tissue evidence="3">Blood</tissue>
    </source>
</reference>
<gene>
    <name evidence="3" type="ORF">KOW79_014332</name>
</gene>
<comment type="caution">
    <text evidence="3">The sequence shown here is derived from an EMBL/GenBank/DDBJ whole genome shotgun (WGS) entry which is preliminary data.</text>
</comment>
<dbReference type="Pfam" id="PF01612">
    <property type="entry name" value="DNA_pol_A_exo1"/>
    <property type="match status" value="1"/>
</dbReference>
<dbReference type="InterPro" id="IPR002782">
    <property type="entry name" value="Mut7-C_RNAse_dom"/>
</dbReference>
<evidence type="ECO:0000256" key="1">
    <source>
        <dbReference type="SAM" id="MobiDB-lite"/>
    </source>
</evidence>
<dbReference type="InterPro" id="IPR036397">
    <property type="entry name" value="RNaseH_sf"/>
</dbReference>
<name>A0A9D3SG38_9TELE</name>
<organism evidence="3 4">
    <name type="scientific">Hemibagrus wyckioides</name>
    <dbReference type="NCBI Taxonomy" id="337641"/>
    <lineage>
        <taxon>Eukaryota</taxon>
        <taxon>Metazoa</taxon>
        <taxon>Chordata</taxon>
        <taxon>Craniata</taxon>
        <taxon>Vertebrata</taxon>
        <taxon>Euteleostomi</taxon>
        <taxon>Actinopterygii</taxon>
        <taxon>Neopterygii</taxon>
        <taxon>Teleostei</taxon>
        <taxon>Ostariophysi</taxon>
        <taxon>Siluriformes</taxon>
        <taxon>Bagridae</taxon>
        <taxon>Hemibagrus</taxon>
    </lineage>
</organism>
<evidence type="ECO:0000313" key="3">
    <source>
        <dbReference type="EMBL" id="KAG7322986.1"/>
    </source>
</evidence>
<feature type="domain" description="3'-5' exonuclease" evidence="2">
    <location>
        <begin position="372"/>
        <end position="571"/>
    </location>
</feature>
<dbReference type="GO" id="GO:0008408">
    <property type="term" value="F:3'-5' exonuclease activity"/>
    <property type="evidence" value="ECO:0007669"/>
    <property type="project" value="InterPro"/>
</dbReference>
<protein>
    <recommendedName>
        <fullName evidence="2">3'-5' exonuclease domain-containing protein</fullName>
    </recommendedName>
</protein>
<dbReference type="AlphaFoldDB" id="A0A9D3SG38"/>
<dbReference type="Gene3D" id="3.30.420.10">
    <property type="entry name" value="Ribonuclease H-like superfamily/Ribonuclease H"/>
    <property type="match status" value="1"/>
</dbReference>
<dbReference type="GO" id="GO:0006139">
    <property type="term" value="P:nucleobase-containing compound metabolic process"/>
    <property type="evidence" value="ECO:0007669"/>
    <property type="project" value="InterPro"/>
</dbReference>
<dbReference type="OrthoDB" id="18193at2759"/>
<proteinExistence type="predicted"/>
<keyword evidence="4" id="KW-1185">Reference proteome</keyword>
<dbReference type="PANTHER" id="PTHR47765:SF2">
    <property type="entry name" value="EXONUCLEASE MUT-7 HOMOLOG"/>
    <property type="match status" value="1"/>
</dbReference>
<dbReference type="InterPro" id="IPR052408">
    <property type="entry name" value="Exonuclease_MUT-7-like"/>
</dbReference>
<dbReference type="PANTHER" id="PTHR47765">
    <property type="entry name" value="3'-5' EXONUCLEASE DOMAIN-CONTAINING PROTEIN"/>
    <property type="match status" value="1"/>
</dbReference>
<dbReference type="SMART" id="SM00474">
    <property type="entry name" value="35EXOc"/>
    <property type="match status" value="1"/>
</dbReference>
<dbReference type="EMBL" id="JAHKSW010000016">
    <property type="protein sequence ID" value="KAG7322986.1"/>
    <property type="molecule type" value="Genomic_DNA"/>
</dbReference>